<dbReference type="Pfam" id="PF23162">
    <property type="entry name" value="AEP_C962R"/>
    <property type="match status" value="1"/>
</dbReference>
<feature type="domain" description="SF3 helicase" evidence="5">
    <location>
        <begin position="638"/>
        <end position="799"/>
    </location>
</feature>
<evidence type="ECO:0000313" key="6">
    <source>
        <dbReference type="EMBL" id="QHT24169.1"/>
    </source>
</evidence>
<name>A0A6C0E7D5_9ZZZZ</name>
<dbReference type="GO" id="GO:0016817">
    <property type="term" value="F:hydrolase activity, acting on acid anhydrides"/>
    <property type="evidence" value="ECO:0007669"/>
    <property type="project" value="InterPro"/>
</dbReference>
<dbReference type="InterPro" id="IPR014819">
    <property type="entry name" value="PriCT_2"/>
</dbReference>
<dbReference type="InterPro" id="IPR014818">
    <property type="entry name" value="Phage/plasmid_primase_P4_C"/>
</dbReference>
<dbReference type="InterPro" id="IPR051620">
    <property type="entry name" value="ORF904-like_C"/>
</dbReference>
<feature type="coiled-coil region" evidence="4">
    <location>
        <begin position="508"/>
        <end position="535"/>
    </location>
</feature>
<dbReference type="Gene3D" id="3.40.50.300">
    <property type="entry name" value="P-loop containing nucleotide triphosphate hydrolases"/>
    <property type="match status" value="1"/>
</dbReference>
<dbReference type="InterPro" id="IPR027417">
    <property type="entry name" value="P-loop_NTPase"/>
</dbReference>
<dbReference type="InterPro" id="IPR056443">
    <property type="entry name" value="AEP_C962R"/>
</dbReference>
<keyword evidence="4" id="KW-0175">Coiled coil</keyword>
<dbReference type="AlphaFoldDB" id="A0A6C0E7D5"/>
<evidence type="ECO:0000256" key="1">
    <source>
        <dbReference type="ARBA" id="ARBA00022741"/>
    </source>
</evidence>
<proteinExistence type="predicted"/>
<sequence>MTTLKEFMEPFRVKDSSWNLTGLPGGWAGKYNVPEDKYESFLSHVHTHVFTHGRACSLLEKHKAQGPILIDLDFRYAAGGPLRRRFTPTQTRAFVTAYADAVNRFISVDTPLQFYVMLKPAPEADHAKDVHKDGIHVVCPTVTTRPDLQFAIRGYLLQNNVIGRIFGNTGLTIEPQECFDSCVIATNNWFLYGACKQDRAWYKVETVYEFTPTASQEEVTAEMLTEAPIPAPLEVMKLCSIRYKRDDMTELKIRPEAETEWAALLSQWGKGSNFAKMKTPTLTATAATTAPPDLDISAELIQVSGLSVKAGYSAADIALAFRLVRECMDATKRAKAYHDWIALGLLLHNIAATDESLKTWAEISRRVPGCAKTADSVYAAKWAQFPAECVTERGRKPLMMGALHHWAKEDSPATYRDIILECNKEMAIMNDSGSHVSLADLVFSMFRHEFRCTPPRKGAAAAAMDWFQFEGHTWRGMKTSMILRSRLSNQVRDVYLEVDRQLITRELAATDQAEKERLQAKKKNIQKVQVQLQNSSFKDSVMKESAEKFYDEDFLQSMNQNPATIGFSNGVIDLRHVGADGQFHVNFRPGQPDDCISFQMGRGILGEGIPYIAYDPASPTQDHTDIMEFFSKIYPDPVLREYVLTLYASCLEGANREQKFYIMTGVGSNGKSKMVELMTKTFGEYQETIGTTALTRKRPDSGAANPDLVVLKCKRFVSMSEPDEGEKINTASMKQLSGEDTVKARALFQDQDQFVIMAKIFMLCNDLPPVSSTDGGTWRRLRVIPHVARFVDADKPTDSANHVYHKDIMLDGKISRWRPAFAAILVWYYEHRYLRGGLKEPTQVTAASEKYKEENDAFAAFAQECLVREIGGEVRMNDVLAKHKEWMRFNSGKKTMTKSAIIQKMTDIYGKPVDAAGRIWGGVRLAEDDEDLSGNS</sequence>
<dbReference type="InterPro" id="IPR014015">
    <property type="entry name" value="Helicase_SF3_DNA-vir"/>
</dbReference>
<keyword evidence="1" id="KW-0547">Nucleotide-binding</keyword>
<dbReference type="EMBL" id="MN739743">
    <property type="protein sequence ID" value="QHT24169.1"/>
    <property type="molecule type" value="Genomic_DNA"/>
</dbReference>
<dbReference type="PANTHER" id="PTHR35372">
    <property type="entry name" value="ATP BINDING PROTEIN-RELATED"/>
    <property type="match status" value="1"/>
</dbReference>
<reference evidence="6" key="1">
    <citation type="journal article" date="2020" name="Nature">
        <title>Giant virus diversity and host interactions through global metagenomics.</title>
        <authorList>
            <person name="Schulz F."/>
            <person name="Roux S."/>
            <person name="Paez-Espino D."/>
            <person name="Jungbluth S."/>
            <person name="Walsh D.A."/>
            <person name="Denef V.J."/>
            <person name="McMahon K.D."/>
            <person name="Konstantinidis K.T."/>
            <person name="Eloe-Fadrosh E.A."/>
            <person name="Kyrpides N.C."/>
            <person name="Woyke T."/>
        </authorList>
    </citation>
    <scope>NUCLEOTIDE SEQUENCE</scope>
    <source>
        <strain evidence="6">GVMAG-M-3300023179-138</strain>
    </source>
</reference>
<dbReference type="PANTHER" id="PTHR35372:SF2">
    <property type="entry name" value="SF3 HELICASE DOMAIN-CONTAINING PROTEIN"/>
    <property type="match status" value="1"/>
</dbReference>
<organism evidence="6">
    <name type="scientific">viral metagenome</name>
    <dbReference type="NCBI Taxonomy" id="1070528"/>
    <lineage>
        <taxon>unclassified sequences</taxon>
        <taxon>metagenomes</taxon>
        <taxon>organismal metagenomes</taxon>
    </lineage>
</organism>
<evidence type="ECO:0000256" key="2">
    <source>
        <dbReference type="ARBA" id="ARBA00022801"/>
    </source>
</evidence>
<keyword evidence="3" id="KW-0067">ATP-binding</keyword>
<dbReference type="Pfam" id="PF08706">
    <property type="entry name" value="D5_N"/>
    <property type="match status" value="1"/>
</dbReference>
<keyword evidence="2" id="KW-0378">Hydrolase</keyword>
<dbReference type="NCBIfam" id="TIGR01613">
    <property type="entry name" value="primase_Cterm"/>
    <property type="match status" value="1"/>
</dbReference>
<protein>
    <recommendedName>
        <fullName evidence="5">SF3 helicase domain-containing protein</fullName>
    </recommendedName>
</protein>
<evidence type="ECO:0000256" key="4">
    <source>
        <dbReference type="SAM" id="Coils"/>
    </source>
</evidence>
<evidence type="ECO:0000256" key="3">
    <source>
        <dbReference type="ARBA" id="ARBA00022840"/>
    </source>
</evidence>
<dbReference type="PROSITE" id="PS51206">
    <property type="entry name" value="SF3_HELICASE_1"/>
    <property type="match status" value="1"/>
</dbReference>
<dbReference type="InterPro" id="IPR006500">
    <property type="entry name" value="Helicase_put_C_phage/plasmid"/>
</dbReference>
<dbReference type="GO" id="GO:0005524">
    <property type="term" value="F:ATP binding"/>
    <property type="evidence" value="ECO:0007669"/>
    <property type="project" value="UniProtKB-KW"/>
</dbReference>
<accession>A0A6C0E7D5</accession>
<evidence type="ECO:0000259" key="5">
    <source>
        <dbReference type="PROSITE" id="PS51206"/>
    </source>
</evidence>
<dbReference type="Pfam" id="PF08707">
    <property type="entry name" value="PriCT_2"/>
    <property type="match status" value="1"/>
</dbReference>